<name>A0A9E8MXK0_9FLAO</name>
<dbReference type="EMBL" id="CP113088">
    <property type="protein sequence ID" value="WAC02740.1"/>
    <property type="molecule type" value="Genomic_DNA"/>
</dbReference>
<sequence>MKINWLYSIVTLLLCFYCNVLFSQDKGTYIDNVMITVPTSGAATSSENLIFLTPCSNFYAKDGKAWIKVDLGENYEFGNTDFGIPFEISMDLDIRILTNDPSSDPSISFNVELNNNKPRKYHIPRSQSVYR</sequence>
<dbReference type="Proteomes" id="UP001164705">
    <property type="component" value="Chromosome"/>
</dbReference>
<reference evidence="1" key="1">
    <citation type="submission" date="2022-11" db="EMBL/GenBank/DDBJ databases">
        <title>Lacinutrix neustonica HL-RS19T sp. nov., isolated from the surface microlayer sample of brackish Lake Shihwa.</title>
        <authorList>
            <person name="Choi J.Y."/>
            <person name="Hwang C.Y."/>
        </authorList>
    </citation>
    <scope>NUCLEOTIDE SEQUENCE</scope>
    <source>
        <strain evidence="1">HL-RS19</strain>
    </source>
</reference>
<gene>
    <name evidence="1" type="ORF">N7U66_03450</name>
</gene>
<accession>A0A9E8MXK0</accession>
<dbReference type="AlphaFoldDB" id="A0A9E8MXK0"/>
<keyword evidence="2" id="KW-1185">Reference proteome</keyword>
<dbReference type="RefSeq" id="WP_267677338.1">
    <property type="nucleotide sequence ID" value="NZ_CP113088.1"/>
</dbReference>
<organism evidence="1 2">
    <name type="scientific">Lacinutrix neustonica</name>
    <dbReference type="NCBI Taxonomy" id="2980107"/>
    <lineage>
        <taxon>Bacteria</taxon>
        <taxon>Pseudomonadati</taxon>
        <taxon>Bacteroidota</taxon>
        <taxon>Flavobacteriia</taxon>
        <taxon>Flavobacteriales</taxon>
        <taxon>Flavobacteriaceae</taxon>
        <taxon>Lacinutrix</taxon>
    </lineage>
</organism>
<evidence type="ECO:0000313" key="1">
    <source>
        <dbReference type="EMBL" id="WAC02740.1"/>
    </source>
</evidence>
<protein>
    <submittedName>
        <fullName evidence="1">Uncharacterized protein</fullName>
    </submittedName>
</protein>
<evidence type="ECO:0000313" key="2">
    <source>
        <dbReference type="Proteomes" id="UP001164705"/>
    </source>
</evidence>
<proteinExistence type="predicted"/>
<dbReference type="KEGG" id="lnu:N7U66_03450"/>